<keyword evidence="2" id="KW-1185">Reference proteome</keyword>
<reference evidence="1" key="1">
    <citation type="submission" date="2014-12" db="EMBL/GenBank/DDBJ databases">
        <title>Genome Sequence of Valsa Canker Pathogens Uncovers a Specific Adaption of Colonization on Woody Bark.</title>
        <authorList>
            <person name="Yin Z."/>
            <person name="Liu H."/>
            <person name="Gao X."/>
            <person name="Li Z."/>
            <person name="Song N."/>
            <person name="Ke X."/>
            <person name="Dai Q."/>
            <person name="Wu Y."/>
            <person name="Sun Y."/>
            <person name="Xu J.-R."/>
            <person name="Kang Z.K."/>
            <person name="Wang L."/>
            <person name="Huang L."/>
        </authorList>
    </citation>
    <scope>NUCLEOTIDE SEQUENCE [LARGE SCALE GENOMIC DNA]</scope>
    <source>
        <strain evidence="1">03-8</strain>
    </source>
</reference>
<sequence>MTFEMLGIAAQAYVKKKIKRLAKSVFGLVFQTWKPTAADGSKGRTGKKAVLWYDTSLSDPGVKSTWTS</sequence>
<dbReference type="AlphaFoldDB" id="A0A194VIU1"/>
<evidence type="ECO:0000313" key="1">
    <source>
        <dbReference type="EMBL" id="KUI64066.1"/>
    </source>
</evidence>
<gene>
    <name evidence="1" type="ORF">VM1G_12040</name>
</gene>
<proteinExistence type="predicted"/>
<dbReference type="EMBL" id="KN796119">
    <property type="protein sequence ID" value="KUI64066.1"/>
    <property type="molecule type" value="Genomic_DNA"/>
</dbReference>
<evidence type="ECO:0000313" key="2">
    <source>
        <dbReference type="Proteomes" id="UP000078559"/>
    </source>
</evidence>
<dbReference type="Proteomes" id="UP000078559">
    <property type="component" value="Unassembled WGS sequence"/>
</dbReference>
<name>A0A194VIU1_CYTMA</name>
<protein>
    <submittedName>
        <fullName evidence="1">Uncharacterized protein</fullName>
    </submittedName>
</protein>
<accession>A0A194VIU1</accession>
<organism evidence="1 2">
    <name type="scientific">Cytospora mali</name>
    <name type="common">Apple Valsa canker fungus</name>
    <name type="synonym">Valsa mali</name>
    <dbReference type="NCBI Taxonomy" id="578113"/>
    <lineage>
        <taxon>Eukaryota</taxon>
        <taxon>Fungi</taxon>
        <taxon>Dikarya</taxon>
        <taxon>Ascomycota</taxon>
        <taxon>Pezizomycotina</taxon>
        <taxon>Sordariomycetes</taxon>
        <taxon>Sordariomycetidae</taxon>
        <taxon>Diaporthales</taxon>
        <taxon>Cytosporaceae</taxon>
        <taxon>Cytospora</taxon>
    </lineage>
</organism>